<evidence type="ECO:0000256" key="6">
    <source>
        <dbReference type="ARBA" id="ARBA00023118"/>
    </source>
</evidence>
<protein>
    <submittedName>
        <fullName evidence="10">DUF5706 domain-containing protein</fullName>
    </submittedName>
</protein>
<evidence type="ECO:0000256" key="1">
    <source>
        <dbReference type="ARBA" id="ARBA00004236"/>
    </source>
</evidence>
<feature type="transmembrane region" description="Helical" evidence="8">
    <location>
        <begin position="26"/>
        <end position="45"/>
    </location>
</feature>
<evidence type="ECO:0000256" key="3">
    <source>
        <dbReference type="ARBA" id="ARBA00022692"/>
    </source>
</evidence>
<comment type="subcellular location">
    <subcellularLocation>
        <location evidence="1">Cell membrane</location>
    </subcellularLocation>
</comment>
<sequence length="149" mass="15091">MNREEAALSAAHNEVKSELARTDTKASLLLAFNGALLAGVLTAATNMRMTTAGVVVGAAGAGVLLASVALLLLTVRPNLNGGGGFPHWATLAPDQLRAHLVADRLPHDIGNLSRIAVGKFARLRQAIHLTCAAGALLVCAAGITLAGAA</sequence>
<evidence type="ECO:0000256" key="2">
    <source>
        <dbReference type="ARBA" id="ARBA00022475"/>
    </source>
</evidence>
<evidence type="ECO:0000313" key="11">
    <source>
        <dbReference type="Proteomes" id="UP001214441"/>
    </source>
</evidence>
<dbReference type="EMBL" id="JANCPR020000097">
    <property type="protein sequence ID" value="MDJ1138537.1"/>
    <property type="molecule type" value="Genomic_DNA"/>
</dbReference>
<keyword evidence="11" id="KW-1185">Reference proteome</keyword>
<feature type="transmembrane region" description="Helical" evidence="8">
    <location>
        <begin position="126"/>
        <end position="148"/>
    </location>
</feature>
<name>A0ABT7ABU9_9ACTN</name>
<keyword evidence="3 8" id="KW-0812">Transmembrane</keyword>
<evidence type="ECO:0000256" key="4">
    <source>
        <dbReference type="ARBA" id="ARBA00022741"/>
    </source>
</evidence>
<organism evidence="10 11">
    <name type="scientific">Streptomyces iconiensis</name>
    <dbReference type="NCBI Taxonomy" id="1384038"/>
    <lineage>
        <taxon>Bacteria</taxon>
        <taxon>Bacillati</taxon>
        <taxon>Actinomycetota</taxon>
        <taxon>Actinomycetes</taxon>
        <taxon>Kitasatosporales</taxon>
        <taxon>Streptomycetaceae</taxon>
        <taxon>Streptomyces</taxon>
    </lineage>
</organism>
<comment type="caution">
    <text evidence="10">The sequence shown here is derived from an EMBL/GenBank/DDBJ whole genome shotgun (WGS) entry which is preliminary data.</text>
</comment>
<evidence type="ECO:0000256" key="5">
    <source>
        <dbReference type="ARBA" id="ARBA00022989"/>
    </source>
</evidence>
<evidence type="ECO:0000259" key="9">
    <source>
        <dbReference type="Pfam" id="PF18967"/>
    </source>
</evidence>
<keyword evidence="7 8" id="KW-0472">Membrane</keyword>
<evidence type="ECO:0000256" key="7">
    <source>
        <dbReference type="ARBA" id="ARBA00023136"/>
    </source>
</evidence>
<reference evidence="10 11" key="1">
    <citation type="submission" date="2023-05" db="EMBL/GenBank/DDBJ databases">
        <title>Streptantibioticus silvisoli sp. nov., acidotolerant actinomycetes 1 from pine litter.</title>
        <authorList>
            <person name="Swiecimska M."/>
            <person name="Golinska P."/>
            <person name="Sangal V."/>
            <person name="Wachnowicz B."/>
            <person name="Goodfellow M."/>
        </authorList>
    </citation>
    <scope>NUCLEOTIDE SEQUENCE [LARGE SCALE GENOMIC DNA]</scope>
    <source>
        <strain evidence="10 11">DSM 42109</strain>
    </source>
</reference>
<dbReference type="Pfam" id="PF18967">
    <property type="entry name" value="PycTM"/>
    <property type="match status" value="1"/>
</dbReference>
<proteinExistence type="predicted"/>
<dbReference type="InterPro" id="IPR043760">
    <property type="entry name" value="PycTM_dom"/>
</dbReference>
<feature type="transmembrane region" description="Helical" evidence="8">
    <location>
        <begin position="51"/>
        <end position="73"/>
    </location>
</feature>
<dbReference type="Proteomes" id="UP001214441">
    <property type="component" value="Unassembled WGS sequence"/>
</dbReference>
<evidence type="ECO:0000313" key="10">
    <source>
        <dbReference type="EMBL" id="MDJ1138537.1"/>
    </source>
</evidence>
<keyword evidence="6" id="KW-0051">Antiviral defense</keyword>
<accession>A0ABT7ABU9</accession>
<keyword evidence="5 8" id="KW-1133">Transmembrane helix</keyword>
<keyword evidence="2" id="KW-1003">Cell membrane</keyword>
<gene>
    <name evidence="10" type="ORF">NMN56_042595</name>
</gene>
<feature type="domain" description="Pycsar effector protein" evidence="9">
    <location>
        <begin position="8"/>
        <end position="145"/>
    </location>
</feature>
<keyword evidence="4" id="KW-0547">Nucleotide-binding</keyword>
<evidence type="ECO:0000256" key="8">
    <source>
        <dbReference type="SAM" id="Phobius"/>
    </source>
</evidence>
<dbReference type="RefSeq" id="WP_274046939.1">
    <property type="nucleotide sequence ID" value="NZ_JANCPR020000097.1"/>
</dbReference>